<comment type="similarity">
    <text evidence="1">Belongs to the Skp family.</text>
</comment>
<dbReference type="Gene3D" id="3.30.910.20">
    <property type="entry name" value="Skp domain"/>
    <property type="match status" value="1"/>
</dbReference>
<sequence length="171" mass="19837">MKQLSLLVILLMLGLSTVQAQYSKVAYVDMEKIMSSVKEYATAQKELEQQSERWRQEIAKEYDQIETMYREYQTREPLLSDEMRKTKQDEIVNKEKAVRSLQKARFGPEGELFNKRQSLVKPIQEKVYNAIQKLAKDRKYDFVFTAPDGATLIFAADDKDLTADVIKSLGN</sequence>
<dbReference type="InterPro" id="IPR024930">
    <property type="entry name" value="Skp_dom_sf"/>
</dbReference>
<keyword evidence="3" id="KW-0175">Coiled coil</keyword>
<evidence type="ECO:0000256" key="2">
    <source>
        <dbReference type="ARBA" id="ARBA00022729"/>
    </source>
</evidence>
<proteinExistence type="inferred from homology"/>
<evidence type="ECO:0000256" key="4">
    <source>
        <dbReference type="SAM" id="SignalP"/>
    </source>
</evidence>
<dbReference type="Pfam" id="PF03938">
    <property type="entry name" value="OmpH"/>
    <property type="match status" value="1"/>
</dbReference>
<dbReference type="AlphaFoldDB" id="A0A6S6UB40"/>
<gene>
    <name evidence="5" type="ORF">HELGO_WM49268</name>
</gene>
<dbReference type="InterPro" id="IPR005632">
    <property type="entry name" value="Chaperone_Skp"/>
</dbReference>
<protein>
    <submittedName>
        <fullName evidence="5">Outer membrane protein H</fullName>
    </submittedName>
</protein>
<organism evidence="5">
    <name type="scientific">uncultured Aureispira sp</name>
    <dbReference type="NCBI Taxonomy" id="1331704"/>
    <lineage>
        <taxon>Bacteria</taxon>
        <taxon>Pseudomonadati</taxon>
        <taxon>Bacteroidota</taxon>
        <taxon>Saprospiria</taxon>
        <taxon>Saprospirales</taxon>
        <taxon>Saprospiraceae</taxon>
        <taxon>Aureispira</taxon>
        <taxon>environmental samples</taxon>
    </lineage>
</organism>
<dbReference type="SUPFAM" id="SSF111384">
    <property type="entry name" value="OmpH-like"/>
    <property type="match status" value="1"/>
</dbReference>
<keyword evidence="2 4" id="KW-0732">Signal</keyword>
<feature type="signal peptide" evidence="4">
    <location>
        <begin position="1"/>
        <end position="20"/>
    </location>
</feature>
<evidence type="ECO:0000256" key="1">
    <source>
        <dbReference type="ARBA" id="ARBA00009091"/>
    </source>
</evidence>
<name>A0A6S6UB40_9BACT</name>
<dbReference type="GO" id="GO:0050821">
    <property type="term" value="P:protein stabilization"/>
    <property type="evidence" value="ECO:0007669"/>
    <property type="project" value="TreeGrafter"/>
</dbReference>
<feature type="coiled-coil region" evidence="3">
    <location>
        <begin position="30"/>
        <end position="104"/>
    </location>
</feature>
<evidence type="ECO:0000256" key="3">
    <source>
        <dbReference type="SAM" id="Coils"/>
    </source>
</evidence>
<dbReference type="SMART" id="SM00935">
    <property type="entry name" value="OmpH"/>
    <property type="match status" value="1"/>
</dbReference>
<accession>A0A6S6UB40</accession>
<dbReference type="EMBL" id="CACVAQ010000353">
    <property type="protein sequence ID" value="CAA6824876.1"/>
    <property type="molecule type" value="Genomic_DNA"/>
</dbReference>
<dbReference type="PANTHER" id="PTHR35089:SF1">
    <property type="entry name" value="CHAPERONE PROTEIN SKP"/>
    <property type="match status" value="1"/>
</dbReference>
<dbReference type="PANTHER" id="PTHR35089">
    <property type="entry name" value="CHAPERONE PROTEIN SKP"/>
    <property type="match status" value="1"/>
</dbReference>
<reference evidence="5" key="1">
    <citation type="submission" date="2020-01" db="EMBL/GenBank/DDBJ databases">
        <authorList>
            <person name="Meier V. D."/>
            <person name="Meier V D."/>
        </authorList>
    </citation>
    <scope>NUCLEOTIDE SEQUENCE</scope>
    <source>
        <strain evidence="5">HLG_WM_MAG_10</strain>
    </source>
</reference>
<dbReference type="GO" id="GO:0005829">
    <property type="term" value="C:cytosol"/>
    <property type="evidence" value="ECO:0007669"/>
    <property type="project" value="TreeGrafter"/>
</dbReference>
<evidence type="ECO:0000313" key="5">
    <source>
        <dbReference type="EMBL" id="CAA6824876.1"/>
    </source>
</evidence>
<dbReference type="GO" id="GO:0051082">
    <property type="term" value="F:unfolded protein binding"/>
    <property type="evidence" value="ECO:0007669"/>
    <property type="project" value="InterPro"/>
</dbReference>
<feature type="chain" id="PRO_5027731603" evidence="4">
    <location>
        <begin position="21"/>
        <end position="171"/>
    </location>
</feature>